<protein>
    <submittedName>
        <fullName evidence="1">Uncharacterized protein</fullName>
    </submittedName>
</protein>
<dbReference type="Proteomes" id="UP001203665">
    <property type="component" value="Unassembled WGS sequence"/>
</dbReference>
<accession>A0ABT0XHP5</accession>
<evidence type="ECO:0000313" key="1">
    <source>
        <dbReference type="EMBL" id="MCM2675431.1"/>
    </source>
</evidence>
<gene>
    <name evidence="1" type="ORF">NDM98_07980</name>
</gene>
<keyword evidence="2" id="KW-1185">Reference proteome</keyword>
<evidence type="ECO:0000313" key="2">
    <source>
        <dbReference type="Proteomes" id="UP001203665"/>
    </source>
</evidence>
<name>A0ABT0XHP5_9BACI</name>
<proteinExistence type="predicted"/>
<sequence length="52" mass="6207">MIKQHDVYMFTRELMKLKSEYQEATSDNLKACIQADIIFYEDILTHDQLPVE</sequence>
<reference evidence="1" key="1">
    <citation type="submission" date="2022-06" db="EMBL/GenBank/DDBJ databases">
        <title>Alkalicoccobacillus porphyridii sp. nov., isolated from a marine red alga, Porphyridium purpureum and reclassification of Shouchella plakortidis and Shouchella gibsonii as Alkalicoccobacillus plakortidis comb. nov. and Alkalicoccobacillus gibsonii comb. nov.</title>
        <authorList>
            <person name="Kim K.H."/>
            <person name="Lee J.K."/>
            <person name="Han D.M."/>
            <person name="Baek J.H."/>
            <person name="Jeon C.O."/>
        </authorList>
    </citation>
    <scope>NUCLEOTIDE SEQUENCE</scope>
    <source>
        <strain evidence="1">DSM 19153</strain>
    </source>
</reference>
<organism evidence="1 2">
    <name type="scientific">Alkalicoccobacillus plakortidis</name>
    <dbReference type="NCBI Taxonomy" id="444060"/>
    <lineage>
        <taxon>Bacteria</taxon>
        <taxon>Bacillati</taxon>
        <taxon>Bacillota</taxon>
        <taxon>Bacilli</taxon>
        <taxon>Bacillales</taxon>
        <taxon>Bacillaceae</taxon>
        <taxon>Alkalicoccobacillus</taxon>
    </lineage>
</organism>
<dbReference type="RefSeq" id="WP_251606110.1">
    <property type="nucleotide sequence ID" value="NZ_JAMQJY010000001.1"/>
</dbReference>
<dbReference type="EMBL" id="JAMQJY010000001">
    <property type="protein sequence ID" value="MCM2675431.1"/>
    <property type="molecule type" value="Genomic_DNA"/>
</dbReference>
<comment type="caution">
    <text evidence="1">The sequence shown here is derived from an EMBL/GenBank/DDBJ whole genome shotgun (WGS) entry which is preliminary data.</text>
</comment>